<comment type="caution">
    <text evidence="2">The sequence shown here is derived from an EMBL/GenBank/DDBJ whole genome shotgun (WGS) entry which is preliminary data.</text>
</comment>
<dbReference type="RefSeq" id="WP_174702572.1">
    <property type="nucleotide sequence ID" value="NZ_JABURA010000001.1"/>
</dbReference>
<organism evidence="2 3">
    <name type="scientific">Haloterrigena gelatinilytica</name>
    <dbReference type="NCBI Taxonomy" id="2741724"/>
    <lineage>
        <taxon>Archaea</taxon>
        <taxon>Methanobacteriati</taxon>
        <taxon>Methanobacteriota</taxon>
        <taxon>Stenosarchaea group</taxon>
        <taxon>Halobacteria</taxon>
        <taxon>Halobacteriales</taxon>
        <taxon>Natrialbaceae</taxon>
        <taxon>Haloterrigena</taxon>
    </lineage>
</organism>
<dbReference type="Proteomes" id="UP000728647">
    <property type="component" value="Unassembled WGS sequence"/>
</dbReference>
<evidence type="ECO:0000313" key="3">
    <source>
        <dbReference type="Proteomes" id="UP000728647"/>
    </source>
</evidence>
<evidence type="ECO:0000313" key="2">
    <source>
        <dbReference type="EMBL" id="NUB92581.1"/>
    </source>
</evidence>
<evidence type="ECO:0000256" key="1">
    <source>
        <dbReference type="SAM" id="Phobius"/>
    </source>
</evidence>
<reference evidence="2" key="1">
    <citation type="submission" date="2020-06" db="EMBL/GenBank/DDBJ databases">
        <title>Haloterrigena sp. nov., an extremely halophilic archaeon isolated from a saline sediment.</title>
        <authorList>
            <person name="Liu B.-B."/>
        </authorList>
    </citation>
    <scope>NUCLEOTIDE SEQUENCE</scope>
    <source>
        <strain evidence="2">SYSU A121-1</strain>
    </source>
</reference>
<keyword evidence="1" id="KW-0472">Membrane</keyword>
<dbReference type="OrthoDB" id="121941at2157"/>
<dbReference type="EMBL" id="JABURA010000001">
    <property type="protein sequence ID" value="NUB92581.1"/>
    <property type="molecule type" value="Genomic_DNA"/>
</dbReference>
<name>A0A8J8GMT8_9EURY</name>
<accession>A0A8J8GMT8</accession>
<keyword evidence="1" id="KW-0812">Transmembrane</keyword>
<dbReference type="AlphaFoldDB" id="A0A8J8GMT8"/>
<protein>
    <submittedName>
        <fullName evidence="2">Uncharacterized protein</fullName>
    </submittedName>
</protein>
<keyword evidence="1" id="KW-1133">Transmembrane helix</keyword>
<gene>
    <name evidence="2" type="ORF">HT576_16350</name>
</gene>
<sequence>MVFRGEERAVTVQIGAVLLLAIVFAALALYQLNAVPAENERVEFTHNQAVHDELQELRNAIRNVGTEGGTRSTAVTLGTRFPSRTVAANPPAPTGRLETTGTETISIDARFAGAESEYEGNPHNLTGNHSTTTLAYMPAYREYDSAPTTRIEHGFAFNEFDDARVSLTDQPLLSDGTIRLVVLEGALARSGGGAVTVDPTALSGPSDPVPIEGEGDGNVTMTVPTAAPTAWNDTIGTTFDDGQSEARVTAYDATDEGRGALAIELAAGEYELQVARVGIGDGGDSSGEYDVTARDDGDGERSGGAYTVHWTDNHDSARPCDDGESCDYRVYSGETATFAADAEAESATLDFAYQTSGPTVSEFDESDRTVDFEAEGSGDVDLFVSSGGSSDTITVRVEHDEIPPSIEEFEASSENHNNHARFTVTWRASAGDAPITRGTLELLDDTGAVVDTWEKAYPNRDRVVEDGIELGEKNGSGNEYEIRLTVTDGNGNSRTESIARTG</sequence>
<feature type="transmembrane region" description="Helical" evidence="1">
    <location>
        <begin position="12"/>
        <end position="32"/>
    </location>
</feature>
<proteinExistence type="predicted"/>